<dbReference type="AlphaFoldDB" id="A0AAI8VXF8"/>
<dbReference type="Proteomes" id="UP001295740">
    <property type="component" value="Unassembled WGS sequence"/>
</dbReference>
<evidence type="ECO:0000313" key="1">
    <source>
        <dbReference type="EMBL" id="CAJ2512856.1"/>
    </source>
</evidence>
<comment type="caution">
    <text evidence="1">The sequence shown here is derived from an EMBL/GenBank/DDBJ whole genome shotgun (WGS) entry which is preliminary data.</text>
</comment>
<reference evidence="1" key="1">
    <citation type="submission" date="2023-10" db="EMBL/GenBank/DDBJ databases">
        <authorList>
            <person name="Hackl T."/>
        </authorList>
    </citation>
    <scope>NUCLEOTIDE SEQUENCE</scope>
</reference>
<protein>
    <submittedName>
        <fullName evidence="1">Uu.00g009750.m01.CDS01</fullName>
    </submittedName>
</protein>
<gene>
    <name evidence="1" type="ORF">KHLLAP_LOCUS13324</name>
</gene>
<evidence type="ECO:0000313" key="2">
    <source>
        <dbReference type="Proteomes" id="UP001295740"/>
    </source>
</evidence>
<organism evidence="1 2">
    <name type="scientific">Anthostomella pinea</name>
    <dbReference type="NCBI Taxonomy" id="933095"/>
    <lineage>
        <taxon>Eukaryota</taxon>
        <taxon>Fungi</taxon>
        <taxon>Dikarya</taxon>
        <taxon>Ascomycota</taxon>
        <taxon>Pezizomycotina</taxon>
        <taxon>Sordariomycetes</taxon>
        <taxon>Xylariomycetidae</taxon>
        <taxon>Xylariales</taxon>
        <taxon>Xylariaceae</taxon>
        <taxon>Anthostomella</taxon>
    </lineage>
</organism>
<dbReference type="EMBL" id="CAUWAG010000020">
    <property type="protein sequence ID" value="CAJ2512856.1"/>
    <property type="molecule type" value="Genomic_DNA"/>
</dbReference>
<accession>A0AAI8VXF8</accession>
<name>A0AAI8VXF8_9PEZI</name>
<proteinExistence type="predicted"/>
<keyword evidence="2" id="KW-1185">Reference proteome</keyword>
<sequence>MDDKRIVHTLGFATGVEQNPKAKGCVNEQRTGTNDRELSQSALAFPDLNILVERTDPVLQLTTSGQAQSKAASPAVGA</sequence>